<accession>A0A2A2KBY3</accession>
<feature type="domain" description="TM2" evidence="6">
    <location>
        <begin position="27"/>
        <end position="64"/>
    </location>
</feature>
<feature type="transmembrane region" description="Helical" evidence="5">
    <location>
        <begin position="187"/>
        <end position="205"/>
    </location>
</feature>
<keyword evidence="8" id="KW-1185">Reference proteome</keyword>
<protein>
    <recommendedName>
        <fullName evidence="6">TM2 domain-containing protein</fullName>
    </recommendedName>
</protein>
<name>A0A2A2KBY3_9BILA</name>
<organism evidence="7 8">
    <name type="scientific">Diploscapter pachys</name>
    <dbReference type="NCBI Taxonomy" id="2018661"/>
    <lineage>
        <taxon>Eukaryota</taxon>
        <taxon>Metazoa</taxon>
        <taxon>Ecdysozoa</taxon>
        <taxon>Nematoda</taxon>
        <taxon>Chromadorea</taxon>
        <taxon>Rhabditida</taxon>
        <taxon>Rhabditina</taxon>
        <taxon>Rhabditomorpha</taxon>
        <taxon>Rhabditoidea</taxon>
        <taxon>Rhabditidae</taxon>
        <taxon>Diploscapter</taxon>
    </lineage>
</organism>
<keyword evidence="4 5" id="KW-0472">Membrane</keyword>
<dbReference type="PANTHER" id="PTHR44733">
    <property type="entry name" value="DNAJ HOMOLOG SUBFAMILY C MEMBER 22"/>
    <property type="match status" value="1"/>
</dbReference>
<dbReference type="PANTHER" id="PTHR44733:SF1">
    <property type="entry name" value="DNAJ HOMOLOG SUBFAMILY C MEMBER 22"/>
    <property type="match status" value="1"/>
</dbReference>
<comment type="caution">
    <text evidence="7">The sequence shown here is derived from an EMBL/GenBank/DDBJ whole genome shotgun (WGS) entry which is preliminary data.</text>
</comment>
<dbReference type="STRING" id="2018661.A0A2A2KBY3"/>
<feature type="transmembrane region" description="Helical" evidence="5">
    <location>
        <begin position="242"/>
        <end position="260"/>
    </location>
</feature>
<evidence type="ECO:0000313" key="8">
    <source>
        <dbReference type="Proteomes" id="UP000218231"/>
    </source>
</evidence>
<reference evidence="7 8" key="1">
    <citation type="journal article" date="2017" name="Curr. Biol.">
        <title>Genome architecture and evolution of a unichromosomal asexual nematode.</title>
        <authorList>
            <person name="Fradin H."/>
            <person name="Zegar C."/>
            <person name="Gutwein M."/>
            <person name="Lucas J."/>
            <person name="Kovtun M."/>
            <person name="Corcoran D."/>
            <person name="Baugh L.R."/>
            <person name="Kiontke K."/>
            <person name="Gunsalus K."/>
            <person name="Fitch D.H."/>
            <person name="Piano F."/>
        </authorList>
    </citation>
    <scope>NUCLEOTIDE SEQUENCE [LARGE SCALE GENOMIC DNA]</scope>
    <source>
        <strain evidence="7">PF1309</strain>
    </source>
</reference>
<evidence type="ECO:0000256" key="3">
    <source>
        <dbReference type="ARBA" id="ARBA00022989"/>
    </source>
</evidence>
<gene>
    <name evidence="7" type="ORF">WR25_26985</name>
</gene>
<evidence type="ECO:0000256" key="5">
    <source>
        <dbReference type="SAM" id="Phobius"/>
    </source>
</evidence>
<evidence type="ECO:0000256" key="2">
    <source>
        <dbReference type="ARBA" id="ARBA00022692"/>
    </source>
</evidence>
<dbReference type="EMBL" id="LIAE01009078">
    <property type="protein sequence ID" value="PAV71329.1"/>
    <property type="molecule type" value="Genomic_DNA"/>
</dbReference>
<dbReference type="Pfam" id="PF05154">
    <property type="entry name" value="TM2"/>
    <property type="match status" value="1"/>
</dbReference>
<comment type="subcellular location">
    <subcellularLocation>
        <location evidence="1">Membrane</location>
        <topology evidence="1">Multi-pass membrane protein</topology>
    </subcellularLocation>
</comment>
<feature type="transmembrane region" description="Helical" evidence="5">
    <location>
        <begin position="119"/>
        <end position="140"/>
    </location>
</feature>
<dbReference type="OrthoDB" id="10262359at2759"/>
<dbReference type="GO" id="GO:0016020">
    <property type="term" value="C:membrane"/>
    <property type="evidence" value="ECO:0007669"/>
    <property type="project" value="UniProtKB-SubCell"/>
</dbReference>
<dbReference type="AlphaFoldDB" id="A0A2A2KBY3"/>
<evidence type="ECO:0000256" key="4">
    <source>
        <dbReference type="ARBA" id="ARBA00023136"/>
    </source>
</evidence>
<evidence type="ECO:0000259" key="6">
    <source>
        <dbReference type="Pfam" id="PF05154"/>
    </source>
</evidence>
<dbReference type="InterPro" id="IPR007829">
    <property type="entry name" value="TM2"/>
</dbReference>
<keyword evidence="2 5" id="KW-0812">Transmembrane</keyword>
<evidence type="ECO:0000256" key="1">
    <source>
        <dbReference type="ARBA" id="ARBA00004141"/>
    </source>
</evidence>
<dbReference type="Proteomes" id="UP000218231">
    <property type="component" value="Unassembled WGS sequence"/>
</dbReference>
<proteinExistence type="predicted"/>
<sequence>MNDKNCSKSDSRNPGPFEQLNPFKARLFLMFGGLIGAHRLYLRQFPEAFIFFSTCGVFLLGPIFSSLFFHQIQASGVLYDSFFLNSEIRRINYELEKEVSNEEPENSTEKYKNAKPMRLLSRIVGFSFTQFVLSTLYGTWLGLVAWTACCISLGLDTNGLISIAALSIAVTSGIYLIGNCEGQSRDLLYIWLTTCSSIFLLRRVLDYPLMKVLIPAAAMGTVIGNRTAKKRKRANRFTWKHYAFWSSLFAMLVCVIIAGATRNILDTKVTASHPGQASFTSTVGSLLWDRIHNQANVYQFFADNPNIEYRTMTKTKTEQSRTKLPLSLNPLSWWQFDLAGLVPDWVAHITVFVIDVLRAETFEYEKKLKAQPLQWAAWRYYLRIVFGTNARASDKLLLERCAKWKIERKKAKDQDNDKNYEMMSIEKACQTLQR</sequence>
<keyword evidence="3 5" id="KW-1133">Transmembrane helix</keyword>
<evidence type="ECO:0000313" key="7">
    <source>
        <dbReference type="EMBL" id="PAV71329.1"/>
    </source>
</evidence>
<feature type="transmembrane region" description="Helical" evidence="5">
    <location>
        <begin position="48"/>
        <end position="69"/>
    </location>
</feature>
<feature type="transmembrane region" description="Helical" evidence="5">
    <location>
        <begin position="160"/>
        <end position="178"/>
    </location>
</feature>